<feature type="region of interest" description="Disordered" evidence="2">
    <location>
        <begin position="136"/>
        <end position="201"/>
    </location>
</feature>
<keyword evidence="1" id="KW-0175">Coiled coil</keyword>
<dbReference type="InterPro" id="IPR027417">
    <property type="entry name" value="P-loop_NTPase"/>
</dbReference>
<dbReference type="PANTHER" id="PTHR31560">
    <property type="entry name" value="UPF0652 PROTEIN C16A11.03C-RELATED"/>
    <property type="match status" value="1"/>
</dbReference>
<evidence type="ECO:0000256" key="2">
    <source>
        <dbReference type="SAM" id="MobiDB-lite"/>
    </source>
</evidence>
<feature type="domain" description="NOA1/YqeH-like C-terminal" evidence="5">
    <location>
        <begin position="1142"/>
        <end position="1239"/>
    </location>
</feature>
<dbReference type="CDD" id="cd01855">
    <property type="entry name" value="YqeH"/>
    <property type="match status" value="1"/>
</dbReference>
<dbReference type="Proteomes" id="UP001244341">
    <property type="component" value="Chromosome 10b"/>
</dbReference>
<dbReference type="InterPro" id="IPR048422">
    <property type="entry name" value="NOA1/YqeH-like_C"/>
</dbReference>
<evidence type="ECO:0000259" key="4">
    <source>
        <dbReference type="Pfam" id="PF09418"/>
    </source>
</evidence>
<dbReference type="Pfam" id="PF21516">
    <property type="entry name" value="YqeH-like_C"/>
    <property type="match status" value="1"/>
</dbReference>
<feature type="coiled-coil region" evidence="1">
    <location>
        <begin position="104"/>
        <end position="131"/>
    </location>
</feature>
<reference evidence="6 7" key="1">
    <citation type="submission" date="2023-05" db="EMBL/GenBank/DDBJ databases">
        <title>A 100% complete, gapless, phased diploid assembly of the Scenedesmus obliquus UTEX 3031 genome.</title>
        <authorList>
            <person name="Biondi T.C."/>
            <person name="Hanschen E.R."/>
            <person name="Kwon T."/>
            <person name="Eng W."/>
            <person name="Kruse C.P.S."/>
            <person name="Koehler S.I."/>
            <person name="Kunde Y."/>
            <person name="Gleasner C.D."/>
            <person name="You Mak K.T."/>
            <person name="Polle J."/>
            <person name="Hovde B.T."/>
            <person name="Starkenburg S.R."/>
        </authorList>
    </citation>
    <scope>NUCLEOTIDE SEQUENCE [LARGE SCALE GENOMIC DNA]</scope>
    <source>
        <strain evidence="6 7">DOE0152z</strain>
    </source>
</reference>
<evidence type="ECO:0000259" key="3">
    <source>
        <dbReference type="Pfam" id="PF01926"/>
    </source>
</evidence>
<dbReference type="PANTHER" id="PTHR31560:SF0">
    <property type="entry name" value="UPF0652 PROTEIN C22H10.08"/>
    <property type="match status" value="1"/>
</dbReference>
<sequence>MEHHHMNERLSAVLDSEGTANVSVDTGCDAITETAFNEEHQLRLKAEADALDKSTRLQVAQEQLAEYASEKSQAAATVLQHAEAVEAALAALAAAGSSSSSQVSGELLQQVAALKQQLADAALEAQAFSEQQQADVERLKRSSQQAQLMDVDGAVEHKRLRDDGGISSSSEDDDEQQQAEDDPISSQDEDAAATAADGNQQQVDPALAAALPVGMETLPLSQRKLGSSTSLSSSGKQAAGGRTSFRERCKYIPLRLQLEERRLLRLLEAALNVSEYTDKVDILAWRSKTSRMHAQIKDFCAILSGLVVAQDYKRGQQLVADRDFEQNAEFFQDVFEIGRRYKIMNPEKMRSEFGKLMYMLMDSSDPGVQELLGFSCVRPLRTVAAFLEERGRLELLDDPLLEVRGRLELLDDPLLEVATAEIVAGERPRALVQRDIKRKESARQTLARKYKHAGLTEDEILSAIYSTSDNNSYLLFNRDPIDRMIQYFTSTFRPDSYEEGASLAITGGRGGARLTHSHERQYNYVLQSLTLWREISSDMFKLWYLAEQDMLRQGAGYRLCDTGQGLNRVQGAPGVSRAMSGILGRCQQAIGGWVGSSVVHLGDHNVPNALFFLNKYTQVPQILNPVVLVLDELPRLGQNPQLGAYISSVFGSVEAARKAILTDFCRHAFDGSGADNFFDAGSCIDGRLTSAWNWCSKVEKKPYYPIFRLAGFVGFDGDWNHVCAAAVSSNDKPTQPEDYQQVSGLRLAQLLKIRLPSYCSGCGVKLQQEDPDGPGYFQVPRRLLDLAEEQLQLSGAAGSADDLAGAAEQAVGISAEEQQRRSIDRAMEAWLDEQQRPAVREVDAAALGEDEEGVSLKCARCYSLVHYGKVKSQTAEGLLPEFDLGKKVGRKIALQKDRQAMVLCVVDVWDFDGSLPRTALASLFPPGAAQPSNAPLSQLDGSSSRPGAPPADALPFQLAVAVNKFDLLPSQATPKRVEQWVRARLRQAGLPRPSRVFMVSALNGLGVKDMVRSLKDDMGFRADLWVVGAQNAGKSSLINAMKRLAGTGGRGEPTVAPVPGTTLGLLRVPGIPLGPKHRTFDTPGVHHPYQLTTRLSLQEAAAVLPRRRLKPRTYRIPAGSCILIGGLARLDVLSAPSATIYVTIYVSDEIVTHLGKIEGAEERRQKHTGGLLVPPYEAERLQELQLVPRTAVVEGDSWQEHSRDIAIAGLGWISVGCEGTTELQVWVPQGVMVTMHDALIPDYAKAFQKPGFSNMLPASSIAAKQRAAAFSGSKATVDAIELEEKGEEAFRLTYLTAASFDRQQHMLRSILAFDG</sequence>
<evidence type="ECO:0000256" key="1">
    <source>
        <dbReference type="SAM" id="Coils"/>
    </source>
</evidence>
<gene>
    <name evidence="6" type="ORF">OEZ85_003395</name>
</gene>
<feature type="region of interest" description="Disordered" evidence="2">
    <location>
        <begin position="222"/>
        <end position="242"/>
    </location>
</feature>
<feature type="domain" description="Non-canonical E2 ubiquitin-conjugating enzyme C-terminal" evidence="4">
    <location>
        <begin position="248"/>
        <end position="717"/>
    </location>
</feature>
<feature type="compositionally biased region" description="Acidic residues" evidence="2">
    <location>
        <begin position="170"/>
        <end position="191"/>
    </location>
</feature>
<dbReference type="InterPro" id="IPR057668">
    <property type="entry name" value="E2_Ub-conjug_enz_C"/>
</dbReference>
<evidence type="ECO:0000313" key="7">
    <source>
        <dbReference type="Proteomes" id="UP001244341"/>
    </source>
</evidence>
<dbReference type="InterPro" id="IPR018553">
    <property type="entry name" value="E2_Ub-conjug_enz"/>
</dbReference>
<dbReference type="Pfam" id="PF09418">
    <property type="entry name" value="DUF2009"/>
    <property type="match status" value="1"/>
</dbReference>
<dbReference type="Gene3D" id="3.40.50.300">
    <property type="entry name" value="P-loop containing nucleotide triphosphate hydrolases"/>
    <property type="match status" value="1"/>
</dbReference>
<name>A0ABY8UG98_TETOB</name>
<dbReference type="SUPFAM" id="SSF52540">
    <property type="entry name" value="P-loop containing nucleoside triphosphate hydrolases"/>
    <property type="match status" value="1"/>
</dbReference>
<keyword evidence="7" id="KW-1185">Reference proteome</keyword>
<dbReference type="EMBL" id="CP126217">
    <property type="protein sequence ID" value="WIA18693.1"/>
    <property type="molecule type" value="Genomic_DNA"/>
</dbReference>
<dbReference type="InterPro" id="IPR006073">
    <property type="entry name" value="GTP-bd"/>
</dbReference>
<evidence type="ECO:0000259" key="5">
    <source>
        <dbReference type="Pfam" id="PF21516"/>
    </source>
</evidence>
<proteinExistence type="predicted"/>
<protein>
    <recommendedName>
        <fullName evidence="8">G domain-containing protein</fullName>
    </recommendedName>
</protein>
<dbReference type="Pfam" id="PF01926">
    <property type="entry name" value="MMR_HSR1"/>
    <property type="match status" value="1"/>
</dbReference>
<feature type="compositionally biased region" description="Basic and acidic residues" evidence="2">
    <location>
        <begin position="154"/>
        <end position="164"/>
    </location>
</feature>
<evidence type="ECO:0000313" key="6">
    <source>
        <dbReference type="EMBL" id="WIA18693.1"/>
    </source>
</evidence>
<evidence type="ECO:0008006" key="8">
    <source>
        <dbReference type="Google" id="ProtNLM"/>
    </source>
</evidence>
<feature type="compositionally biased region" description="Low complexity" evidence="2">
    <location>
        <begin position="222"/>
        <end position="237"/>
    </location>
</feature>
<organism evidence="6 7">
    <name type="scientific">Tetradesmus obliquus</name>
    <name type="common">Green alga</name>
    <name type="synonym">Acutodesmus obliquus</name>
    <dbReference type="NCBI Taxonomy" id="3088"/>
    <lineage>
        <taxon>Eukaryota</taxon>
        <taxon>Viridiplantae</taxon>
        <taxon>Chlorophyta</taxon>
        <taxon>core chlorophytes</taxon>
        <taxon>Chlorophyceae</taxon>
        <taxon>CS clade</taxon>
        <taxon>Sphaeropleales</taxon>
        <taxon>Scenedesmaceae</taxon>
        <taxon>Tetradesmus</taxon>
    </lineage>
</organism>
<feature type="domain" description="G" evidence="3">
    <location>
        <begin position="1025"/>
        <end position="1093"/>
    </location>
</feature>
<accession>A0ABY8UG98</accession>